<keyword evidence="2" id="KW-0812">Transmembrane</keyword>
<accession>A0AAD4L5X4</accession>
<feature type="domain" description="Csf1 N-terminal" evidence="3">
    <location>
        <begin position="897"/>
        <end position="1197"/>
    </location>
</feature>
<evidence type="ECO:0000256" key="1">
    <source>
        <dbReference type="SAM" id="MobiDB-lite"/>
    </source>
</evidence>
<feature type="region of interest" description="Disordered" evidence="1">
    <location>
        <begin position="1233"/>
        <end position="1262"/>
    </location>
</feature>
<feature type="compositionally biased region" description="Polar residues" evidence="1">
    <location>
        <begin position="195"/>
        <end position="207"/>
    </location>
</feature>
<dbReference type="PANTHER" id="PTHR32085">
    <property type="entry name" value="PROTEIN CSF1"/>
    <property type="match status" value="1"/>
</dbReference>
<evidence type="ECO:0000313" key="5">
    <source>
        <dbReference type="EMBL" id="KAH8705185.1"/>
    </source>
</evidence>
<keyword evidence="2" id="KW-1133">Transmembrane helix</keyword>
<evidence type="ECO:0000259" key="3">
    <source>
        <dbReference type="Pfam" id="PF21678"/>
    </source>
</evidence>
<proteinExistence type="predicted"/>
<name>A0AAD4L5X4_9EURO</name>
<evidence type="ECO:0000259" key="4">
    <source>
        <dbReference type="Pfam" id="PF25038"/>
    </source>
</evidence>
<feature type="region of interest" description="Disordered" evidence="1">
    <location>
        <begin position="3127"/>
        <end position="3158"/>
    </location>
</feature>
<dbReference type="InterPro" id="IPR056779">
    <property type="entry name" value="Csf1_C"/>
</dbReference>
<dbReference type="Proteomes" id="UP001201262">
    <property type="component" value="Unassembled WGS sequence"/>
</dbReference>
<sequence>MVSTTISLQPLSSGPQFNWFFLVELIVCGILVLFFLFYFNRLFATLVSYGIRAYTWHYHRAYVDIQALQISLLGGRIFFKGVRYHGVNETVLIQRGYLTWNYWKRTVRNIDLARNKLSPRSQSSSRLDGDGNSTSAGDSNRHDGAEENGGVKTADSLPCRLTATVFGLEWFLYNRTPAYDDILSGFTTSMDQKQNAANETLGTTEARSSSREDSAKDLSLRFERMSSGKSTASSTQRASPQTSSVDAGSSSMKDTAALNAEALESASGFLNLLPIQVECTKGAIVAGNENTRSLLTITFEKGTGVVDAADAGPLDIYRQVFTFDFARPIIQLRRNPDFRQEQHSAARKLTSLHPEEYEQKPKRRYFIDYQRRKRQAWHTLRDLIPYFQKSVESFHDKSTNTMSTSQTDLSHNNRWLGLTRYQDETTDDHEGWNAVEYGRYSTILDCPSLNLTYYWDIPGKVPTENDMPSSSIHKFSGDINGSNPPEWGIDIKIERGTINYGPWTDRERVGLQNVFFPNNFRSAQPAESLKPGSLRQSTKLKIRVETSDETTLRISTREESKDWQWKGRANAIRSASKLKKQKQKRQWRGKNGETGKIAPETRPFGWLTLRISHDSTITYEMDMVASKTGYCNQLNLDLRECKLSSSVNHGLLWQSPRQVITCDLSNPLTWNSLHTWSFTVVSHDLQLFLLRDHIILLTDLVSDWTSNSSSEFYTFVPYVYNMKLFFTSLSLYLNLNDSNIINNPSDLDDNTFIAIRASQLASNVSIPSDTFRPEQSLISFSVDLEDGIVDLLTPLWHTLHTFLRENSLGTLSKLNINGSYTLNAGTSPALTDSLTMDITADSPRCYLYGFLIKYFMKIRENYFAENMHFRTLEEFQESANSVENRGGQGEGAINPNRKSNDLDVIITLSIEWPCALLPTNIYDHSKCLRLTAASLDLDIRFTNYYMDLQANLTPTEVALETAESNDASIISNTQLFIDGLSVYGHRIFGLPPTEPTYVCNWDFNVGKIVGECNTEFIKSAASAFRNLDFTFDDEENALPPLHPSVLHDVTFLRARIGSLHLTLLVDQVAVSLGLDCIEIDFNDWSRLQFSKRLSLRIPNIKFYAIDRRSAARRHKGSHTVTTYALFETSLDLSMLQRKANFLEDRKLQQDHIRVHDERSHRTPWLLLGVSGDDMLDWNSPSVNPPAMILPSMPEPVVGALDANQSFAVPPRDHKGLTHQSSFLSFDNSSFRGRKENNAHGKVLDSKNKVSRSHFNENSRSPQLPIDYAASRNYYDDDVNDTERVMNGPSSFWAIPHFHYHQVRPDSSNLPTLPDVTSKKETTVENDDYIMASNDDKTAHTDIFCTLTPGLRGFCTPEFFHSLSLLVDGLQSTSPVDMIDSLQTQVISDIVKHEKSKKNKPKSATSISIRIPSAVLNLLNRQGPYETASQPEYQDEYRLSCLHFQATYKTESERREQDLIKDSQISTTIHSASEMLSFTALGRQSDTLHDQAELTCVLRETVFWSVNSSKMRSHVQMRSFETSTSSKSVAPLALLVKRTTTLADSIATSFQEVPSTVDRLRYVVWSLTDSAAGMPDPLFLTRPAYVLRASQHHLRLHDSWKIISRLRNIYKNLSPDQQRALKTSCTDLGHTSPKSAKETVLENFNEWRPWDLAHVEKSHVMKAIWGESTASSVAPNVLMVPIAFSCNIKGLSFIIDPGPKQSDIMLNDILIAYASSLAAASDHETGTAPPKKTHTIRCYSSNSALRLRWEILDLLEEIAATMSNIQLASSPATQHSELQNECLTELHIFVGTDEGSISLDGINLTLYLSGNSLKSSLALSPSHNKQEEQITAILSAEDCSTIFSSRSKVLMLWEIWQPHVYGSHISKSSPEYLIHDWKLACSCRSFTYNMQEDPLGLIHVADKIVEDEIRHVSTLIQLLNKNKTIRSSSEVIEQPKGISETHQFHVALFLDDYQINFRLLPSLTYIIDGKVARMSVLSNNDNGLEVDFDVKSNHHIFKTVEEKHSQSVSEIDIPPINGRILGNMLPSAVSLKADVTVELIRLEASSLRSLLSAFTRPEISHFMSDCTNSLSELRLHLSDILAHEQKTPTPHSPASSVSREILYNVRLTMAGWEIHARAPGIRSNDYWADMNFTLGSTQIHLDTSEQRHDSSFPDFHVNVSQVGLELKRRERSYIQQYGKLAVDIGLLATSGLNERNEVVRTFNLTSKGLDVQLYAETTSLVIDIAVHLQDRIKKLDLSEDMKRFRHLGRLARPHGRGAQSQLPRLSITDVDDSQTQEVFGATYLVEFTNIQISWIMDNKLCPKSGCEPEDLVFSIRRVSFSTSRDNSAKLRIQDTQLQMAPKLEDKRKRSLNSALMPEIVFNVAYLSTKNDLRLAFQAAGKSLDIRGTTGFILPARLLQSSIASAAESVREAKAIWATSPSQTQTTGTSANTLFGNKKLSSVLVDVDFAGAIVTLLGRQLDDQQTLLAARARGTRRPESKYGHYTQGDSTTTASLTSPGVALKVQYGDNGVDDPTLNAELRVNPSSNTLYPTVVPLIKQISSSVKEVVGDQEDTESQLLGTLQKPKKLEDSSFDATNPESILGRCKLNLGLRICKQEFGLSCQPIARVAATAKFEDIFVTVNTVQSAEHRRFFAILISCNSLQVSVKHVYSNESTASFEVQSMVMSLMNSKHVSTTSGISAILKMSPVKMMINAKQFQDFLLFREIWVPSEDDLPFVTTTRTPNPTPADSQALMVRRYQQVASAQAFPWNTVISIEALDIQIDLGQTLGKAEFGIKNMWVSSKKSSDWEQNLCGGFDVMSIESKGRMSGSVALEKMKVRTSIQWPDESPPSGQKSGQTPLIQASVGFAQLQANASFEYQPFLVADIVTFDFLMYNVRTSSGPLQDRLVSILEGDKVQVFCTTMTASQSLALYQTWNRFTQDKYAAYESSLKEIERYFRRKSSVVTSTTESPAIPQFEQEDEKVEKAPISLHTDVVVTIRAINVGAFPSSFFDNQIFKMEALDAQARFAVYAEDERIHSSLGLTLGELRVALSSINRPTTVEMEELSVAEVAARATGSRGGTILKVPRVVASMETWQAMESNEIDYIFKSAFEGKVDVGWNYSRISFIRGMWTAHSRALANRLGKPLPPSAVRITGGPKPEGEEDADEEEGDVGQSEGEKITAVVNVPQSKYTYRPLEPPLIETPQLRDMGDATPPLEWIGLNRDRLPNITHQIIIVTLSEVAKEVADAYSKILG</sequence>
<feature type="region of interest" description="Disordered" evidence="1">
    <location>
        <begin position="195"/>
        <end position="250"/>
    </location>
</feature>
<dbReference type="PANTHER" id="PTHR32085:SF3">
    <property type="entry name" value="PROTEIN CSF1"/>
    <property type="match status" value="1"/>
</dbReference>
<feature type="domain" description="Csf1 C-terminal region" evidence="4">
    <location>
        <begin position="2483"/>
        <end position="3233"/>
    </location>
</feature>
<feature type="domain" description="Csf1 N-terminal" evidence="3">
    <location>
        <begin position="155"/>
        <end position="881"/>
    </location>
</feature>
<feature type="region of interest" description="Disordered" evidence="1">
    <location>
        <begin position="573"/>
        <end position="594"/>
    </location>
</feature>
<reference evidence="5" key="1">
    <citation type="submission" date="2021-12" db="EMBL/GenBank/DDBJ databases">
        <title>Convergent genome expansion in fungi linked to evolution of root-endophyte symbiosis.</title>
        <authorList>
            <consortium name="DOE Joint Genome Institute"/>
            <person name="Ke Y.-H."/>
            <person name="Bonito G."/>
            <person name="Liao H.-L."/>
            <person name="Looney B."/>
            <person name="Rojas-Flechas A."/>
            <person name="Nash J."/>
            <person name="Hameed K."/>
            <person name="Schadt C."/>
            <person name="Martin F."/>
            <person name="Crous P.W."/>
            <person name="Miettinen O."/>
            <person name="Magnuson J.K."/>
            <person name="Labbe J."/>
            <person name="Jacobson D."/>
            <person name="Doktycz M.J."/>
            <person name="Veneault-Fourrey C."/>
            <person name="Kuo A."/>
            <person name="Mondo S."/>
            <person name="Calhoun S."/>
            <person name="Riley R."/>
            <person name="Ohm R."/>
            <person name="LaButti K."/>
            <person name="Andreopoulos B."/>
            <person name="Pangilinan J."/>
            <person name="Nolan M."/>
            <person name="Tritt A."/>
            <person name="Clum A."/>
            <person name="Lipzen A."/>
            <person name="Daum C."/>
            <person name="Barry K."/>
            <person name="Grigoriev I.V."/>
            <person name="Vilgalys R."/>
        </authorList>
    </citation>
    <scope>NUCLEOTIDE SEQUENCE</scope>
    <source>
        <strain evidence="5">PMI_201</strain>
    </source>
</reference>
<feature type="compositionally biased region" description="Polar residues" evidence="1">
    <location>
        <begin position="118"/>
        <end position="138"/>
    </location>
</feature>
<feature type="compositionally biased region" description="Basic and acidic residues" evidence="1">
    <location>
        <begin position="1233"/>
        <end position="1247"/>
    </location>
</feature>
<keyword evidence="6" id="KW-1185">Reference proteome</keyword>
<dbReference type="Pfam" id="PF25038">
    <property type="entry name" value="Csf1_C"/>
    <property type="match status" value="1"/>
</dbReference>
<keyword evidence="2" id="KW-0472">Membrane</keyword>
<feature type="region of interest" description="Disordered" evidence="1">
    <location>
        <begin position="2470"/>
        <end position="2491"/>
    </location>
</feature>
<feature type="compositionally biased region" description="Basic and acidic residues" evidence="1">
    <location>
        <begin position="208"/>
        <end position="226"/>
    </location>
</feature>
<protein>
    <submittedName>
        <fullName evidence="5">Fermentation associated protein</fullName>
    </submittedName>
</protein>
<dbReference type="RefSeq" id="XP_046077806.1">
    <property type="nucleotide sequence ID" value="XM_046214812.1"/>
</dbReference>
<dbReference type="GO" id="GO:0016020">
    <property type="term" value="C:membrane"/>
    <property type="evidence" value="ECO:0007669"/>
    <property type="project" value="InterPro"/>
</dbReference>
<dbReference type="Pfam" id="PF21678">
    <property type="entry name" value="Csf1_N"/>
    <property type="match status" value="2"/>
</dbReference>
<comment type="caution">
    <text evidence="5">The sequence shown here is derived from an EMBL/GenBank/DDBJ whole genome shotgun (WGS) entry which is preliminary data.</text>
</comment>
<feature type="compositionally biased region" description="Polar residues" evidence="1">
    <location>
        <begin position="227"/>
        <end position="250"/>
    </location>
</feature>
<gene>
    <name evidence="5" type="ORF">BGW36DRAFT_367039</name>
</gene>
<feature type="region of interest" description="Disordered" evidence="1">
    <location>
        <begin position="118"/>
        <end position="154"/>
    </location>
</feature>
<organism evidence="5 6">
    <name type="scientific">Talaromyces proteolyticus</name>
    <dbReference type="NCBI Taxonomy" id="1131652"/>
    <lineage>
        <taxon>Eukaryota</taxon>
        <taxon>Fungi</taxon>
        <taxon>Dikarya</taxon>
        <taxon>Ascomycota</taxon>
        <taxon>Pezizomycotina</taxon>
        <taxon>Eurotiomycetes</taxon>
        <taxon>Eurotiomycetidae</taxon>
        <taxon>Eurotiales</taxon>
        <taxon>Trichocomaceae</taxon>
        <taxon>Talaromyces</taxon>
        <taxon>Talaromyces sect. Bacilispori</taxon>
    </lineage>
</organism>
<dbReference type="EMBL" id="JAJTJA010000001">
    <property type="protein sequence ID" value="KAH8705185.1"/>
    <property type="molecule type" value="Genomic_DNA"/>
</dbReference>
<feature type="compositionally biased region" description="Basic residues" evidence="1">
    <location>
        <begin position="576"/>
        <end position="588"/>
    </location>
</feature>
<dbReference type="InterPro" id="IPR029636">
    <property type="entry name" value="Csf1"/>
</dbReference>
<feature type="transmembrane region" description="Helical" evidence="2">
    <location>
        <begin position="20"/>
        <end position="40"/>
    </location>
</feature>
<evidence type="ECO:0000313" key="6">
    <source>
        <dbReference type="Proteomes" id="UP001201262"/>
    </source>
</evidence>
<dbReference type="GO" id="GO:0006113">
    <property type="term" value="P:fermentation"/>
    <property type="evidence" value="ECO:0007669"/>
    <property type="project" value="InterPro"/>
</dbReference>
<dbReference type="InterPro" id="IPR048636">
    <property type="entry name" value="Csf1_N"/>
</dbReference>
<evidence type="ECO:0000256" key="2">
    <source>
        <dbReference type="SAM" id="Phobius"/>
    </source>
</evidence>
<feature type="compositionally biased region" description="Acidic residues" evidence="1">
    <location>
        <begin position="3140"/>
        <end position="3150"/>
    </location>
</feature>
<dbReference type="GeneID" id="70245099"/>